<dbReference type="EMBL" id="CAEZSR010000299">
    <property type="protein sequence ID" value="CAB4598833.1"/>
    <property type="molecule type" value="Genomic_DNA"/>
</dbReference>
<dbReference type="PANTHER" id="PTHR22642:SF2">
    <property type="entry name" value="PROTEIN LONG AFTER FAR-RED 3"/>
    <property type="match status" value="1"/>
</dbReference>
<protein>
    <submittedName>
        <fullName evidence="2">Unannotated protein</fullName>
    </submittedName>
</protein>
<organism evidence="2">
    <name type="scientific">freshwater metagenome</name>
    <dbReference type="NCBI Taxonomy" id="449393"/>
    <lineage>
        <taxon>unclassified sequences</taxon>
        <taxon>metagenomes</taxon>
        <taxon>ecological metagenomes</taxon>
    </lineage>
</organism>
<reference evidence="2" key="1">
    <citation type="submission" date="2020-05" db="EMBL/GenBank/DDBJ databases">
        <authorList>
            <person name="Chiriac C."/>
            <person name="Salcher M."/>
            <person name="Ghai R."/>
            <person name="Kavagutti S V."/>
        </authorList>
    </citation>
    <scope>NUCLEOTIDE SEQUENCE</scope>
</reference>
<dbReference type="Gene3D" id="3.10.310.70">
    <property type="match status" value="1"/>
</dbReference>
<feature type="domain" description="Amidohydrolase 3" evidence="1">
    <location>
        <begin position="50"/>
        <end position="550"/>
    </location>
</feature>
<dbReference type="AlphaFoldDB" id="A0A6J6GGR3"/>
<accession>A0A6J6GGR3</accession>
<dbReference type="Gene3D" id="3.20.20.140">
    <property type="entry name" value="Metal-dependent hydrolases"/>
    <property type="match status" value="1"/>
</dbReference>
<dbReference type="InterPro" id="IPR033932">
    <property type="entry name" value="YtcJ-like"/>
</dbReference>
<proteinExistence type="predicted"/>
<dbReference type="InterPro" id="IPR013108">
    <property type="entry name" value="Amidohydro_3"/>
</dbReference>
<dbReference type="PANTHER" id="PTHR22642">
    <property type="entry name" value="IMIDAZOLONEPROPIONASE"/>
    <property type="match status" value="1"/>
</dbReference>
<name>A0A6J6GGR3_9ZZZZ</name>
<sequence length="555" mass="60551">MTSWWFRNAAVYTVDVMQPWASCLVVHDDRIAYVGEDDGARAHLRDETLEVDLEGRFVMPGFVDAHDHLIGGALAKVGVSLDGLHGKEAVLEAIRRYALEHPDRSVLRGFGWTPFTFGQGVQPHRTWLDSVTDVRPALMLTYDVHDGWANTAAFELAGIGAHSHDPNPPSGYWPRDPDGFPSGTCCEPESWLPIATALGMFTLDAVMEAMSQTLDAAPSWGITTAFDASPMVQSKSLVTEVYEHLVQRDLAEGLPVRLIGSYVARNPAMPPEVAAARLREMHHDVVSPNFSITTMKLFMDGVGPQHTAALLEPYTDQPDNRGPFVFPPDVVQRFIEAANLAGFDAHMHACGDAGVRGALDAIEQVQAAHGPLGARNTVCHLELCNIADVPRFAQLGVIANGTPLWGTDYRGEFIDSYPHLIGRERFQRDYLPYGALVRSGALVTFGADCPGVEVHEIPPLIQIEAAVTRQRPGRADDRPCGAHERVSLVDAIRCYTINGAFALRLEDEVGSLVAGKRADLVVLDQNPFTVDVHSIHAIGVRHTMLGGRFTHGGTF</sequence>
<gene>
    <name evidence="2" type="ORF">UFOPK1493_04182</name>
</gene>
<dbReference type="GO" id="GO:0016810">
    <property type="term" value="F:hydrolase activity, acting on carbon-nitrogen (but not peptide) bonds"/>
    <property type="evidence" value="ECO:0007669"/>
    <property type="project" value="InterPro"/>
</dbReference>
<dbReference type="CDD" id="cd01300">
    <property type="entry name" value="YtcJ_like"/>
    <property type="match status" value="1"/>
</dbReference>
<dbReference type="InterPro" id="IPR011059">
    <property type="entry name" value="Metal-dep_hydrolase_composite"/>
</dbReference>
<evidence type="ECO:0000313" key="2">
    <source>
        <dbReference type="EMBL" id="CAB4598833.1"/>
    </source>
</evidence>
<dbReference type="SUPFAM" id="SSF51338">
    <property type="entry name" value="Composite domain of metallo-dependent hydrolases"/>
    <property type="match status" value="1"/>
</dbReference>
<evidence type="ECO:0000259" key="1">
    <source>
        <dbReference type="Pfam" id="PF07969"/>
    </source>
</evidence>
<dbReference type="SUPFAM" id="SSF51556">
    <property type="entry name" value="Metallo-dependent hydrolases"/>
    <property type="match status" value="1"/>
</dbReference>
<dbReference type="Pfam" id="PF07969">
    <property type="entry name" value="Amidohydro_3"/>
    <property type="match status" value="1"/>
</dbReference>
<dbReference type="InterPro" id="IPR032466">
    <property type="entry name" value="Metal_Hydrolase"/>
</dbReference>
<dbReference type="Gene3D" id="2.30.40.10">
    <property type="entry name" value="Urease, subunit C, domain 1"/>
    <property type="match status" value="1"/>
</dbReference>